<reference evidence="2 3" key="1">
    <citation type="submission" date="2019-03" db="EMBL/GenBank/DDBJ databases">
        <title>Genomic Encyclopedia of Type Strains, Phase IV (KMG-IV): sequencing the most valuable type-strain genomes for metagenomic binning, comparative biology and taxonomic classification.</title>
        <authorList>
            <person name="Goeker M."/>
        </authorList>
    </citation>
    <scope>NUCLEOTIDE SEQUENCE [LARGE SCALE GENOMIC DNA]</scope>
    <source>
        <strain evidence="2 3">DSM 9035</strain>
    </source>
</reference>
<name>A0A4R3LVD2_9HYPH</name>
<gene>
    <name evidence="2" type="ORF">EDC64_108172</name>
</gene>
<dbReference type="RefSeq" id="WP_132032361.1">
    <property type="nucleotide sequence ID" value="NZ_SMAI01000008.1"/>
</dbReference>
<dbReference type="PANTHER" id="PTHR15576:SF1">
    <property type="entry name" value="RIBITOL-5-PHOSPHATE XYLOSYLTRANSFERASE 1"/>
    <property type="match status" value="1"/>
</dbReference>
<accession>A0A4R3LVD2</accession>
<evidence type="ECO:0000313" key="2">
    <source>
        <dbReference type="EMBL" id="TCT04006.1"/>
    </source>
</evidence>
<evidence type="ECO:0000259" key="1">
    <source>
        <dbReference type="Pfam" id="PF03016"/>
    </source>
</evidence>
<organism evidence="2 3">
    <name type="scientific">Aquabacter spiritensis</name>
    <dbReference type="NCBI Taxonomy" id="933073"/>
    <lineage>
        <taxon>Bacteria</taxon>
        <taxon>Pseudomonadati</taxon>
        <taxon>Pseudomonadota</taxon>
        <taxon>Alphaproteobacteria</taxon>
        <taxon>Hyphomicrobiales</taxon>
        <taxon>Xanthobacteraceae</taxon>
        <taxon>Aquabacter</taxon>
    </lineage>
</organism>
<dbReference type="InterPro" id="IPR040911">
    <property type="entry name" value="Exostosin_GT47"/>
</dbReference>
<dbReference type="EMBL" id="SMAI01000008">
    <property type="protein sequence ID" value="TCT04006.1"/>
    <property type="molecule type" value="Genomic_DNA"/>
</dbReference>
<proteinExistence type="predicted"/>
<dbReference type="GO" id="GO:0120053">
    <property type="term" value="F:ribitol beta-1,4-xylosyltransferase activity"/>
    <property type="evidence" value="ECO:0007669"/>
    <property type="project" value="InterPro"/>
</dbReference>
<feature type="domain" description="Exostosin GT47" evidence="1">
    <location>
        <begin position="135"/>
        <end position="271"/>
    </location>
</feature>
<keyword evidence="3" id="KW-1185">Reference proteome</keyword>
<dbReference type="AlphaFoldDB" id="A0A4R3LVD2"/>
<dbReference type="OrthoDB" id="8435943at2"/>
<sequence length="354" mass="38749">MTSGSHPQLLEDHVADGMVARRGLVAFPHHWQVPAATEKAAFAAMSVRGEAGDFVYVGFPWATVIDGLRNDAPQTWDLLRNLAALRARLEGEGRRRATVAQHINADKFVDLFKALGVTDLFWSHARVGQAEIDGIALHPFPLFPAQTPDGREAGDPHRARRYVANFIGAYNPRVYLTDVREQIFADRDAAPDLLIVRREAWHFDRAVYSEQMKGVPADAARLRLEAAHKAEYLQAMRDSLFTLCPSGSGPNSIRIYEALAVGSIPIILTRELGLAGDPALWERTCLIAEDSVRGYRDALARARAMSVAEVRDRQRALAALFAMVGPQGYGDLIADAMADGAPAGRASMASREKG</sequence>
<dbReference type="InterPro" id="IPR055286">
    <property type="entry name" value="RXYLT1-like"/>
</dbReference>
<dbReference type="PANTHER" id="PTHR15576">
    <property type="entry name" value="RIBITOL-5-PHOSPHATE XYLOSYLTRANSFERASE 1"/>
    <property type="match status" value="1"/>
</dbReference>
<comment type="caution">
    <text evidence="2">The sequence shown here is derived from an EMBL/GenBank/DDBJ whole genome shotgun (WGS) entry which is preliminary data.</text>
</comment>
<dbReference type="Pfam" id="PF03016">
    <property type="entry name" value="Exostosin_GT47"/>
    <property type="match status" value="1"/>
</dbReference>
<dbReference type="Proteomes" id="UP000294664">
    <property type="component" value="Unassembled WGS sequence"/>
</dbReference>
<protein>
    <submittedName>
        <fullName evidence="2">Exostosin family protein</fullName>
    </submittedName>
</protein>
<dbReference type="GO" id="GO:0035269">
    <property type="term" value="P:protein O-linked glycosylation via mannose"/>
    <property type="evidence" value="ECO:0007669"/>
    <property type="project" value="InterPro"/>
</dbReference>
<evidence type="ECO:0000313" key="3">
    <source>
        <dbReference type="Proteomes" id="UP000294664"/>
    </source>
</evidence>